<dbReference type="EMBL" id="JAFIQS010000006">
    <property type="protein sequence ID" value="KAG5168171.1"/>
    <property type="molecule type" value="Genomic_DNA"/>
</dbReference>
<dbReference type="AlphaFoldDB" id="A0A8H8CJW1"/>
<dbReference type="PANTHER" id="PTHR12455">
    <property type="entry name" value="NUCLEOLAR COMPLEX PROTEIN 4"/>
    <property type="match status" value="1"/>
</dbReference>
<organism evidence="4">
    <name type="scientific">Psilocybe cubensis</name>
    <name type="common">Psychedelic mushroom</name>
    <name type="synonym">Stropharia cubensis</name>
    <dbReference type="NCBI Taxonomy" id="181762"/>
    <lineage>
        <taxon>Eukaryota</taxon>
        <taxon>Fungi</taxon>
        <taxon>Dikarya</taxon>
        <taxon>Basidiomycota</taxon>
        <taxon>Agaricomycotina</taxon>
        <taxon>Agaricomycetes</taxon>
        <taxon>Agaricomycetidae</taxon>
        <taxon>Agaricales</taxon>
        <taxon>Agaricineae</taxon>
        <taxon>Strophariaceae</taxon>
        <taxon>Psilocybe</taxon>
    </lineage>
</organism>
<dbReference type="GO" id="GO:0030692">
    <property type="term" value="C:Noc4p-Nop14p complex"/>
    <property type="evidence" value="ECO:0007669"/>
    <property type="project" value="TreeGrafter"/>
</dbReference>
<dbReference type="OrthoDB" id="10263185at2759"/>
<evidence type="ECO:0000256" key="1">
    <source>
        <dbReference type="ARBA" id="ARBA00007797"/>
    </source>
</evidence>
<dbReference type="InterPro" id="IPR027193">
    <property type="entry name" value="Noc4"/>
</dbReference>
<accession>A0A8H8CJW1</accession>
<gene>
    <name evidence="4" type="ORF">JR316_006764</name>
</gene>
<name>A0A8H8CJW1_PSICU</name>
<sequence length="420" mass="47603">MMFDGFSSVIPRTTLLSNHPTNDYPNVPVNLLSILERLSTFPTEESELNAWWVAEFSAKPPKPKASKKSSINAEMSSDDEASPKTGEEEENDDWRKFFEDEPLAVDGKKGSGQRLHMMTIHQSLHSLSSHRAVFTRAWLTLLPRLAVPGNIEKNKALATRALNLMHRSVMPHLTRPVLVMDWIGACVDIGGSVGLLALNALFVLIKEYNLDYPSFYTRLYAFLDRDVLHLKHRSRFFRLTELFLSSTHLPSALLASFVKKLSRLSITAPPAAIVMVIPFTYNMLKKHPALMVMIHRADVDDSNDPFLPDETNPMLTNALSSSLWELISHSSHYHAPVSTMCKIFSEAFTKPGYTMEDFLDHTYNTLFETEINRKIKREPALAMETSSKVFGGEENELQDSEEDRLAGNAQRDFVNELWVF</sequence>
<dbReference type="GO" id="GO:0042254">
    <property type="term" value="P:ribosome biogenesis"/>
    <property type="evidence" value="ECO:0007669"/>
    <property type="project" value="InterPro"/>
</dbReference>
<comment type="similarity">
    <text evidence="1">Belongs to the CBF/MAK21 family.</text>
</comment>
<dbReference type="GO" id="GO:0032040">
    <property type="term" value="C:small-subunit processome"/>
    <property type="evidence" value="ECO:0007669"/>
    <property type="project" value="TreeGrafter"/>
</dbReference>
<protein>
    <recommendedName>
        <fullName evidence="3">CCAAT-binding factor domain-containing protein</fullName>
    </recommendedName>
</protein>
<feature type="region of interest" description="Disordered" evidence="2">
    <location>
        <begin position="60"/>
        <end position="93"/>
    </location>
</feature>
<dbReference type="Pfam" id="PF03914">
    <property type="entry name" value="CBF"/>
    <property type="match status" value="1"/>
</dbReference>
<reference evidence="4" key="1">
    <citation type="submission" date="2021-02" db="EMBL/GenBank/DDBJ databases">
        <title>Psilocybe cubensis genome.</title>
        <authorList>
            <person name="Mckernan K.J."/>
            <person name="Crawford S."/>
            <person name="Trippe A."/>
            <person name="Kane L.T."/>
            <person name="Mclaughlin S."/>
        </authorList>
    </citation>
    <scope>NUCLEOTIDE SEQUENCE [LARGE SCALE GENOMIC DNA]</scope>
    <source>
        <strain evidence="4">MGC-MH-2018</strain>
    </source>
</reference>
<evidence type="ECO:0000256" key="2">
    <source>
        <dbReference type="SAM" id="MobiDB-lite"/>
    </source>
</evidence>
<proteinExistence type="inferred from homology"/>
<dbReference type="PANTHER" id="PTHR12455:SF0">
    <property type="entry name" value="NUCLEOLAR COMPLEX PROTEIN 4 HOMOLOG"/>
    <property type="match status" value="1"/>
</dbReference>
<evidence type="ECO:0000259" key="3">
    <source>
        <dbReference type="Pfam" id="PF03914"/>
    </source>
</evidence>
<dbReference type="InterPro" id="IPR005612">
    <property type="entry name" value="CCAAT-binding_factor"/>
</dbReference>
<comment type="caution">
    <text evidence="4">The sequence shown here is derived from an EMBL/GenBank/DDBJ whole genome shotgun (WGS) entry which is preliminary data.</text>
</comment>
<evidence type="ECO:0000313" key="4">
    <source>
        <dbReference type="EMBL" id="KAG5168171.1"/>
    </source>
</evidence>
<feature type="domain" description="CCAAT-binding factor" evidence="3">
    <location>
        <begin position="195"/>
        <end position="340"/>
    </location>
</feature>